<name>A0A084U7A0_9HYPH</name>
<evidence type="ECO:0000313" key="9">
    <source>
        <dbReference type="Proteomes" id="UP000053675"/>
    </source>
</evidence>
<dbReference type="SUPFAM" id="SSF52402">
    <property type="entry name" value="Adenine nucleotide alpha hydrolases-like"/>
    <property type="match status" value="1"/>
</dbReference>
<dbReference type="InterPro" id="IPR011063">
    <property type="entry name" value="TilS/TtcA_N"/>
</dbReference>
<dbReference type="NCBIfam" id="TIGR02432">
    <property type="entry name" value="lysidine_TilS_N"/>
    <property type="match status" value="1"/>
</dbReference>
<dbReference type="HAMAP" id="MF_01161">
    <property type="entry name" value="tRNA_Ile_lys_synt"/>
    <property type="match status" value="1"/>
</dbReference>
<feature type="binding site" evidence="6">
    <location>
        <begin position="24"/>
        <end position="29"/>
    </location>
    <ligand>
        <name>ATP</name>
        <dbReference type="ChEBI" id="CHEBI:30616"/>
    </ligand>
</feature>
<comment type="subcellular location">
    <subcellularLocation>
        <location evidence="6">Cytoplasm</location>
    </subcellularLocation>
</comment>
<dbReference type="AlphaFoldDB" id="A0A084U7A0"/>
<dbReference type="Proteomes" id="UP000053675">
    <property type="component" value="Unassembled WGS sequence"/>
</dbReference>
<comment type="caution">
    <text evidence="8">The sequence shown here is derived from an EMBL/GenBank/DDBJ whole genome shotgun (WGS) entry which is preliminary data.</text>
</comment>
<evidence type="ECO:0000256" key="1">
    <source>
        <dbReference type="ARBA" id="ARBA00022598"/>
    </source>
</evidence>
<proteinExistence type="inferred from homology"/>
<dbReference type="InterPro" id="IPR014729">
    <property type="entry name" value="Rossmann-like_a/b/a_fold"/>
</dbReference>
<dbReference type="RefSeq" id="WP_051914332.1">
    <property type="nucleotide sequence ID" value="NZ_JMQM01000002.1"/>
</dbReference>
<dbReference type="GO" id="GO:0005737">
    <property type="term" value="C:cytoplasm"/>
    <property type="evidence" value="ECO:0007669"/>
    <property type="project" value="UniProtKB-SubCell"/>
</dbReference>
<sequence length="425" mass="46191">MIRFHETFDRLTLQPGEPVVVAVSGGSDSLAMLLLLQDHLRRSGRSWKVQAVTVDHGLREASAGEAEDVARLCDAYGIGHRVMRWQEEKPAAGVMAAAREARMALLAQAAHECGARVVLVGHTADDQAETVVMRKARGHGRGLAGIAPASLFRQQVWFVRPLLNIRRQELRGWLHARGIRWIDDPSNENISFERVATRRHLAGADISGVLAEQRASAAAREEENINLADFLALHLGMDEEGRLLLSRSALMSLSPGPRALCVRTLCAAAGGAEQLPDENSAALVLENISAGRGASLARAVISCRKDVVRFAREQRNLLRLDLADATPDCPFVWDGRYEIVVRKKFDGQLGAGGRSALPAAWFKGEQLDKVGQDDIFHARPLVAPWSRLLPSFDLPLAAAIGNVIGAGLLPHLPLQGHNGRQGLTE</sequence>
<dbReference type="STRING" id="472175.EL18_03090"/>
<dbReference type="eggNOG" id="COG0037">
    <property type="taxonomic scope" value="Bacteria"/>
</dbReference>
<keyword evidence="1 6" id="KW-0436">Ligase</keyword>
<dbReference type="InterPro" id="IPR012795">
    <property type="entry name" value="tRNA_Ile_lys_synt_N"/>
</dbReference>
<dbReference type="EC" id="6.3.4.19" evidence="6"/>
<evidence type="ECO:0000256" key="2">
    <source>
        <dbReference type="ARBA" id="ARBA00022694"/>
    </source>
</evidence>
<organism evidence="8 9">
    <name type="scientific">Nitratireductor basaltis</name>
    <dbReference type="NCBI Taxonomy" id="472175"/>
    <lineage>
        <taxon>Bacteria</taxon>
        <taxon>Pseudomonadati</taxon>
        <taxon>Pseudomonadota</taxon>
        <taxon>Alphaproteobacteria</taxon>
        <taxon>Hyphomicrobiales</taxon>
        <taxon>Phyllobacteriaceae</taxon>
        <taxon>Nitratireductor</taxon>
    </lineage>
</organism>
<comment type="function">
    <text evidence="6">Ligates lysine onto the cytidine present at position 34 of the AUA codon-specific tRNA(Ile) that contains the anticodon CAU, in an ATP-dependent manner. Cytidine is converted to lysidine, thus changing the amino acid specificity of the tRNA from methionine to isoleucine.</text>
</comment>
<dbReference type="PATRIC" id="fig|472175.3.peg.3088"/>
<keyword evidence="6" id="KW-0963">Cytoplasm</keyword>
<protein>
    <recommendedName>
        <fullName evidence="6">tRNA(Ile)-lysidine synthase</fullName>
        <ecNumber evidence="6">6.3.4.19</ecNumber>
    </recommendedName>
    <alternativeName>
        <fullName evidence="6">tRNA(Ile)-2-lysyl-cytidine synthase</fullName>
    </alternativeName>
    <alternativeName>
        <fullName evidence="6">tRNA(Ile)-lysidine synthetase</fullName>
    </alternativeName>
</protein>
<keyword evidence="4 6" id="KW-0067">ATP-binding</keyword>
<dbReference type="GO" id="GO:0006400">
    <property type="term" value="P:tRNA modification"/>
    <property type="evidence" value="ECO:0007669"/>
    <property type="project" value="UniProtKB-UniRule"/>
</dbReference>
<evidence type="ECO:0000256" key="6">
    <source>
        <dbReference type="HAMAP-Rule" id="MF_01161"/>
    </source>
</evidence>
<evidence type="ECO:0000313" key="8">
    <source>
        <dbReference type="EMBL" id="KFB08836.1"/>
    </source>
</evidence>
<keyword evidence="3 6" id="KW-0547">Nucleotide-binding</keyword>
<dbReference type="InterPro" id="IPR012094">
    <property type="entry name" value="tRNA_Ile_lys_synt"/>
</dbReference>
<comment type="domain">
    <text evidence="6">The N-terminal region contains the highly conserved SGGXDS motif, predicted to be a P-loop motif involved in ATP binding.</text>
</comment>
<evidence type="ECO:0000256" key="3">
    <source>
        <dbReference type="ARBA" id="ARBA00022741"/>
    </source>
</evidence>
<comment type="catalytic activity">
    <reaction evidence="5 6">
        <text>cytidine(34) in tRNA(Ile2) + L-lysine + ATP = lysidine(34) in tRNA(Ile2) + AMP + diphosphate + H(+)</text>
        <dbReference type="Rhea" id="RHEA:43744"/>
        <dbReference type="Rhea" id="RHEA-COMP:10625"/>
        <dbReference type="Rhea" id="RHEA-COMP:10670"/>
        <dbReference type="ChEBI" id="CHEBI:15378"/>
        <dbReference type="ChEBI" id="CHEBI:30616"/>
        <dbReference type="ChEBI" id="CHEBI:32551"/>
        <dbReference type="ChEBI" id="CHEBI:33019"/>
        <dbReference type="ChEBI" id="CHEBI:82748"/>
        <dbReference type="ChEBI" id="CHEBI:83665"/>
        <dbReference type="ChEBI" id="CHEBI:456215"/>
        <dbReference type="EC" id="6.3.4.19"/>
    </reaction>
</comment>
<evidence type="ECO:0000259" key="7">
    <source>
        <dbReference type="Pfam" id="PF01171"/>
    </source>
</evidence>
<evidence type="ECO:0000256" key="5">
    <source>
        <dbReference type="ARBA" id="ARBA00048539"/>
    </source>
</evidence>
<dbReference type="PANTHER" id="PTHR43033">
    <property type="entry name" value="TRNA(ILE)-LYSIDINE SYNTHASE-RELATED"/>
    <property type="match status" value="1"/>
</dbReference>
<dbReference type="GO" id="GO:0032267">
    <property type="term" value="F:tRNA(Ile)-lysidine synthase activity"/>
    <property type="evidence" value="ECO:0007669"/>
    <property type="project" value="UniProtKB-EC"/>
</dbReference>
<evidence type="ECO:0000256" key="4">
    <source>
        <dbReference type="ARBA" id="ARBA00022840"/>
    </source>
</evidence>
<keyword evidence="9" id="KW-1185">Reference proteome</keyword>
<dbReference type="Gene3D" id="3.40.50.620">
    <property type="entry name" value="HUPs"/>
    <property type="match status" value="1"/>
</dbReference>
<comment type="similarity">
    <text evidence="6">Belongs to the tRNA(Ile)-lysidine synthase family.</text>
</comment>
<dbReference type="EMBL" id="JMQM01000002">
    <property type="protein sequence ID" value="KFB08836.1"/>
    <property type="molecule type" value="Genomic_DNA"/>
</dbReference>
<dbReference type="CDD" id="cd01992">
    <property type="entry name" value="TilS_N"/>
    <property type="match status" value="1"/>
</dbReference>
<dbReference type="PANTHER" id="PTHR43033:SF1">
    <property type="entry name" value="TRNA(ILE)-LYSIDINE SYNTHASE-RELATED"/>
    <property type="match status" value="1"/>
</dbReference>
<dbReference type="GO" id="GO:0005524">
    <property type="term" value="F:ATP binding"/>
    <property type="evidence" value="ECO:0007669"/>
    <property type="project" value="UniProtKB-UniRule"/>
</dbReference>
<accession>A0A084U7A0</accession>
<feature type="domain" description="tRNA(Ile)-lysidine/2-thiocytidine synthase N-terminal" evidence="7">
    <location>
        <begin position="19"/>
        <end position="199"/>
    </location>
</feature>
<dbReference type="Pfam" id="PF01171">
    <property type="entry name" value="ATP_bind_3"/>
    <property type="match status" value="1"/>
</dbReference>
<keyword evidence="2 6" id="KW-0819">tRNA processing</keyword>
<reference evidence="8 9" key="1">
    <citation type="submission" date="2014-05" db="EMBL/GenBank/DDBJ databases">
        <title>Draft Genome Sequence of Nitratireductor basaltis Strain UMTGB225, A Marine Bacterium Isolated from Green Barrel Tunicate.</title>
        <authorList>
            <person name="Gan H.Y."/>
        </authorList>
    </citation>
    <scope>NUCLEOTIDE SEQUENCE [LARGE SCALE GENOMIC DNA]</scope>
    <source>
        <strain evidence="8 9">UMTGB225</strain>
    </source>
</reference>
<dbReference type="OrthoDB" id="9807403at2"/>
<gene>
    <name evidence="6 8" type="primary">tilS</name>
    <name evidence="8" type="ORF">EL18_03090</name>
</gene>